<dbReference type="Gene3D" id="2.40.30.10">
    <property type="entry name" value="Translation factors"/>
    <property type="match status" value="1"/>
</dbReference>
<dbReference type="SUPFAM" id="SSF63380">
    <property type="entry name" value="Riboflavin synthase domain-like"/>
    <property type="match status" value="1"/>
</dbReference>
<keyword evidence="10" id="KW-0521">NADP</keyword>
<dbReference type="FunFam" id="3.40.50.80:FF:000010">
    <property type="entry name" value="Flavohemoprotein"/>
    <property type="match status" value="1"/>
</dbReference>
<evidence type="ECO:0000256" key="6">
    <source>
        <dbReference type="ARBA" id="ARBA00022630"/>
    </source>
</evidence>
<dbReference type="EC" id="1.14.12.17" evidence="4"/>
<evidence type="ECO:0000256" key="9">
    <source>
        <dbReference type="ARBA" id="ARBA00022827"/>
    </source>
</evidence>
<dbReference type="CDD" id="cd00207">
    <property type="entry name" value="fer2"/>
    <property type="match status" value="1"/>
</dbReference>
<evidence type="ECO:0000256" key="11">
    <source>
        <dbReference type="ARBA" id="ARBA00023002"/>
    </source>
</evidence>
<evidence type="ECO:0000256" key="12">
    <source>
        <dbReference type="ARBA" id="ARBA00023004"/>
    </source>
</evidence>
<dbReference type="PRINTS" id="PR00371">
    <property type="entry name" value="FPNCR"/>
</dbReference>
<evidence type="ECO:0000256" key="16">
    <source>
        <dbReference type="ARBA" id="ARBA00048649"/>
    </source>
</evidence>
<dbReference type="PANTHER" id="PTHR47354:SF8">
    <property type="entry name" value="1,2-PHENYLACETYL-COA EPOXIDASE, SUBUNIT E"/>
    <property type="match status" value="1"/>
</dbReference>
<evidence type="ECO:0000259" key="18">
    <source>
        <dbReference type="PROSITE" id="PS51085"/>
    </source>
</evidence>
<dbReference type="AlphaFoldDB" id="A0A369TA73"/>
<dbReference type="RefSeq" id="WP_114581745.1">
    <property type="nucleotide sequence ID" value="NZ_QPMH01000006.1"/>
</dbReference>
<evidence type="ECO:0000256" key="3">
    <source>
        <dbReference type="ARBA" id="ARBA00006401"/>
    </source>
</evidence>
<keyword evidence="7" id="KW-0001">2Fe-2S</keyword>
<keyword evidence="5" id="KW-0349">Heme</keyword>
<dbReference type="InterPro" id="IPR001041">
    <property type="entry name" value="2Fe-2S_ferredoxin-type"/>
</dbReference>
<evidence type="ECO:0000256" key="2">
    <source>
        <dbReference type="ARBA" id="ARBA00001974"/>
    </source>
</evidence>
<name>A0A369TA73_9PROT</name>
<organism evidence="20 21">
    <name type="scientific">Ferruginivarius sediminum</name>
    <dbReference type="NCBI Taxonomy" id="2661937"/>
    <lineage>
        <taxon>Bacteria</taxon>
        <taxon>Pseudomonadati</taxon>
        <taxon>Pseudomonadota</taxon>
        <taxon>Alphaproteobacteria</taxon>
        <taxon>Rhodospirillales</taxon>
        <taxon>Rhodospirillaceae</taxon>
        <taxon>Ferruginivarius</taxon>
    </lineage>
</organism>
<dbReference type="Pfam" id="PF00175">
    <property type="entry name" value="NAD_binding_1"/>
    <property type="match status" value="1"/>
</dbReference>
<evidence type="ECO:0000256" key="1">
    <source>
        <dbReference type="ARBA" id="ARBA00001970"/>
    </source>
</evidence>
<accession>A0A369TA73</accession>
<evidence type="ECO:0000256" key="4">
    <source>
        <dbReference type="ARBA" id="ARBA00012229"/>
    </source>
</evidence>
<evidence type="ECO:0000256" key="14">
    <source>
        <dbReference type="ARBA" id="ARBA00023027"/>
    </source>
</evidence>
<dbReference type="InterPro" id="IPR017927">
    <property type="entry name" value="FAD-bd_FR_type"/>
</dbReference>
<dbReference type="GO" id="GO:0008941">
    <property type="term" value="F:nitric oxide dioxygenase NAD(P)H activity"/>
    <property type="evidence" value="ECO:0007669"/>
    <property type="project" value="UniProtKB-EC"/>
</dbReference>
<dbReference type="InterPro" id="IPR012675">
    <property type="entry name" value="Beta-grasp_dom_sf"/>
</dbReference>
<dbReference type="InterPro" id="IPR039261">
    <property type="entry name" value="FNR_nucleotide-bd"/>
</dbReference>
<gene>
    <name evidence="20" type="ORF">DRB17_08340</name>
</gene>
<evidence type="ECO:0000256" key="15">
    <source>
        <dbReference type="ARBA" id="ARBA00034078"/>
    </source>
</evidence>
<dbReference type="PROSITE" id="PS51085">
    <property type="entry name" value="2FE2S_FER_2"/>
    <property type="match status" value="1"/>
</dbReference>
<evidence type="ECO:0000256" key="17">
    <source>
        <dbReference type="ARBA" id="ARBA00049433"/>
    </source>
</evidence>
<dbReference type="SUPFAM" id="SSF54292">
    <property type="entry name" value="2Fe-2S ferredoxin-like"/>
    <property type="match status" value="1"/>
</dbReference>
<dbReference type="InterPro" id="IPR001433">
    <property type="entry name" value="OxRdtase_FAD/NAD-bd"/>
</dbReference>
<comment type="cofactor">
    <cofactor evidence="2">
        <name>FAD</name>
        <dbReference type="ChEBI" id="CHEBI:57692"/>
    </cofactor>
</comment>
<dbReference type="PROSITE" id="PS00197">
    <property type="entry name" value="2FE2S_FER_1"/>
    <property type="match status" value="1"/>
</dbReference>
<dbReference type="Pfam" id="PF00111">
    <property type="entry name" value="Fer2"/>
    <property type="match status" value="1"/>
</dbReference>
<evidence type="ECO:0000256" key="13">
    <source>
        <dbReference type="ARBA" id="ARBA00023014"/>
    </source>
</evidence>
<keyword evidence="9" id="KW-0274">FAD</keyword>
<dbReference type="Gene3D" id="3.40.50.80">
    <property type="entry name" value="Nucleotide-binding domain of ferredoxin-NADP reductase (FNR) module"/>
    <property type="match status" value="1"/>
</dbReference>
<evidence type="ECO:0000256" key="5">
    <source>
        <dbReference type="ARBA" id="ARBA00022617"/>
    </source>
</evidence>
<keyword evidence="6" id="KW-0285">Flavoprotein</keyword>
<evidence type="ECO:0000313" key="20">
    <source>
        <dbReference type="EMBL" id="RDD62231.1"/>
    </source>
</evidence>
<dbReference type="InterPro" id="IPR036010">
    <property type="entry name" value="2Fe-2S_ferredoxin-like_sf"/>
</dbReference>
<evidence type="ECO:0000256" key="7">
    <source>
        <dbReference type="ARBA" id="ARBA00022714"/>
    </source>
</evidence>
<dbReference type="InterPro" id="IPR017938">
    <property type="entry name" value="Riboflavin_synthase-like_b-brl"/>
</dbReference>
<proteinExistence type="inferred from homology"/>
<keyword evidence="11" id="KW-0560">Oxidoreductase</keyword>
<dbReference type="InterPro" id="IPR008333">
    <property type="entry name" value="Cbr1-like_FAD-bd_dom"/>
</dbReference>
<keyword evidence="21" id="KW-1185">Reference proteome</keyword>
<evidence type="ECO:0000256" key="10">
    <source>
        <dbReference type="ARBA" id="ARBA00022857"/>
    </source>
</evidence>
<dbReference type="Gene3D" id="3.10.20.30">
    <property type="match status" value="1"/>
</dbReference>
<dbReference type="PRINTS" id="PR00406">
    <property type="entry name" value="CYTB5RDTASE"/>
</dbReference>
<dbReference type="Pfam" id="PF00970">
    <property type="entry name" value="FAD_binding_6"/>
    <property type="match status" value="1"/>
</dbReference>
<comment type="caution">
    <text evidence="20">The sequence shown here is derived from an EMBL/GenBank/DDBJ whole genome shotgun (WGS) entry which is preliminary data.</text>
</comment>
<sequence length="426" mass="46672">MIGLIEGAGVAIVGAALAQAGVGLAGTLQRRARQARQEQADAKLFERRATALLRAAEAERAKKELSWTGLRKFTIERKVMEANDICSFYLKPHDHKPLPPFRPGQYLTFQLRIPDQPKPVVRCYSLSDGPVNLDRYRVTIKRLPPPRDKPEAPPGLSSSYFHQSLQEGDIVDVRAPNGHFYLDESTDKPVVLIGGGVGLTPMLSMLNTICETGSGRETWFFYGVRHGGEHAFKEHLQQIDRNHPNVHVVACYSEPREEDRKGVDYEAEGHVSVDLMKQMLGAPNYEFYICGPPPMMKIITEGLEDWGVPESAINYEAFGPATVKKKPHPQPAQQAEAQAADDGVEVEFARSGKKVTWRPDDGAILDLAEANGVSLDFGCRAGNCGTCVTAVKEGDVTYLSEPGVPPEQGSCLSCIAVPKSRVVLDA</sequence>
<feature type="domain" description="FAD-binding FR-type" evidence="19">
    <location>
        <begin position="68"/>
        <end position="183"/>
    </location>
</feature>
<protein>
    <recommendedName>
        <fullName evidence="4">nitric oxide dioxygenase</fullName>
        <ecNumber evidence="4">1.14.12.17</ecNumber>
    </recommendedName>
</protein>
<dbReference type="GO" id="GO:0046872">
    <property type="term" value="F:metal ion binding"/>
    <property type="evidence" value="ECO:0007669"/>
    <property type="project" value="UniProtKB-KW"/>
</dbReference>
<comment type="similarity">
    <text evidence="3">In the C-terminal section; belongs to the flavoprotein pyridine nucleotide cytochrome reductase family.</text>
</comment>
<evidence type="ECO:0000313" key="21">
    <source>
        <dbReference type="Proteomes" id="UP000253941"/>
    </source>
</evidence>
<evidence type="ECO:0000256" key="8">
    <source>
        <dbReference type="ARBA" id="ARBA00022723"/>
    </source>
</evidence>
<dbReference type="InterPro" id="IPR050415">
    <property type="entry name" value="MRET"/>
</dbReference>
<comment type="catalytic activity">
    <reaction evidence="16">
        <text>2 nitric oxide + NADH + 2 O2 = 2 nitrate + NAD(+) + H(+)</text>
        <dbReference type="Rhea" id="RHEA:19469"/>
        <dbReference type="ChEBI" id="CHEBI:15378"/>
        <dbReference type="ChEBI" id="CHEBI:15379"/>
        <dbReference type="ChEBI" id="CHEBI:16480"/>
        <dbReference type="ChEBI" id="CHEBI:17632"/>
        <dbReference type="ChEBI" id="CHEBI:57540"/>
        <dbReference type="ChEBI" id="CHEBI:57945"/>
        <dbReference type="EC" id="1.14.12.17"/>
    </reaction>
</comment>
<dbReference type="InterPro" id="IPR006058">
    <property type="entry name" value="2Fe2S_fd_BS"/>
</dbReference>
<dbReference type="SUPFAM" id="SSF52343">
    <property type="entry name" value="Ferredoxin reductase-like, C-terminal NADP-linked domain"/>
    <property type="match status" value="1"/>
</dbReference>
<comment type="catalytic activity">
    <reaction evidence="17">
        <text>2 nitric oxide + NADPH + 2 O2 = 2 nitrate + NADP(+) + H(+)</text>
        <dbReference type="Rhea" id="RHEA:19465"/>
        <dbReference type="ChEBI" id="CHEBI:15378"/>
        <dbReference type="ChEBI" id="CHEBI:15379"/>
        <dbReference type="ChEBI" id="CHEBI:16480"/>
        <dbReference type="ChEBI" id="CHEBI:17632"/>
        <dbReference type="ChEBI" id="CHEBI:57783"/>
        <dbReference type="ChEBI" id="CHEBI:58349"/>
        <dbReference type="EC" id="1.14.12.17"/>
    </reaction>
</comment>
<comment type="cofactor">
    <cofactor evidence="1">
        <name>heme b</name>
        <dbReference type="ChEBI" id="CHEBI:60344"/>
    </cofactor>
</comment>
<reference evidence="20 21" key="1">
    <citation type="submission" date="2018-07" db="EMBL/GenBank/DDBJ databases">
        <title>Venubactetium sediminum gen. nov., sp. nov., isolated from a marine solar saltern.</title>
        <authorList>
            <person name="Wang S."/>
        </authorList>
    </citation>
    <scope>NUCLEOTIDE SEQUENCE [LARGE SCALE GENOMIC DNA]</scope>
    <source>
        <strain evidence="20 21">WD2A32</strain>
    </source>
</reference>
<keyword evidence="12" id="KW-0408">Iron</keyword>
<dbReference type="GO" id="GO:0050660">
    <property type="term" value="F:flavin adenine dinucleotide binding"/>
    <property type="evidence" value="ECO:0007669"/>
    <property type="project" value="TreeGrafter"/>
</dbReference>
<keyword evidence="13" id="KW-0411">Iron-sulfur</keyword>
<dbReference type="GO" id="GO:0051537">
    <property type="term" value="F:2 iron, 2 sulfur cluster binding"/>
    <property type="evidence" value="ECO:0007669"/>
    <property type="project" value="UniProtKB-KW"/>
</dbReference>
<dbReference type="InterPro" id="IPR001709">
    <property type="entry name" value="Flavoprot_Pyr_Nucl_cyt_Rdtase"/>
</dbReference>
<comment type="cofactor">
    <cofactor evidence="15">
        <name>[2Fe-2S] cluster</name>
        <dbReference type="ChEBI" id="CHEBI:190135"/>
    </cofactor>
</comment>
<dbReference type="PROSITE" id="PS51384">
    <property type="entry name" value="FAD_FR"/>
    <property type="match status" value="1"/>
</dbReference>
<dbReference type="PANTHER" id="PTHR47354">
    <property type="entry name" value="NADH OXIDOREDUCTASE HCR"/>
    <property type="match status" value="1"/>
</dbReference>
<feature type="domain" description="2Fe-2S ferredoxin-type" evidence="18">
    <location>
        <begin position="344"/>
        <end position="426"/>
    </location>
</feature>
<dbReference type="EMBL" id="QPMH01000006">
    <property type="protein sequence ID" value="RDD62231.1"/>
    <property type="molecule type" value="Genomic_DNA"/>
</dbReference>
<dbReference type="CDD" id="cd06184">
    <property type="entry name" value="flavohem_like_fad_nad_binding"/>
    <property type="match status" value="1"/>
</dbReference>
<evidence type="ECO:0000259" key="19">
    <source>
        <dbReference type="PROSITE" id="PS51384"/>
    </source>
</evidence>
<dbReference type="Proteomes" id="UP000253941">
    <property type="component" value="Unassembled WGS sequence"/>
</dbReference>
<keyword evidence="8" id="KW-0479">Metal-binding</keyword>
<keyword evidence="14" id="KW-0520">NAD</keyword>